<dbReference type="EC" id="2.7.1.21" evidence="2 13"/>
<keyword evidence="16" id="KW-1185">Reference proteome</keyword>
<dbReference type="AlphaFoldDB" id="A0AAD8KJ83"/>
<dbReference type="GO" id="GO:0046104">
    <property type="term" value="P:thymidine metabolic process"/>
    <property type="evidence" value="ECO:0007669"/>
    <property type="project" value="TreeGrafter"/>
</dbReference>
<keyword evidence="5" id="KW-0479">Metal-binding</keyword>
<keyword evidence="6 13" id="KW-0547">Nucleotide-binding</keyword>
<evidence type="ECO:0000256" key="12">
    <source>
        <dbReference type="ARBA" id="ARBA00060693"/>
    </source>
</evidence>
<evidence type="ECO:0000256" key="13">
    <source>
        <dbReference type="RuleBase" id="RU000544"/>
    </source>
</evidence>
<proteinExistence type="inferred from homology"/>
<dbReference type="SUPFAM" id="SSF52540">
    <property type="entry name" value="P-loop containing nucleoside triphosphate hydrolases"/>
    <property type="match status" value="1"/>
</dbReference>
<protein>
    <recommendedName>
        <fullName evidence="2 13">Thymidine kinase</fullName>
        <ecNumber evidence="2 13">2.7.1.21</ecNumber>
    </recommendedName>
</protein>
<organism evidence="15 16">
    <name type="scientific">Tagetes erecta</name>
    <name type="common">African marigold</name>
    <dbReference type="NCBI Taxonomy" id="13708"/>
    <lineage>
        <taxon>Eukaryota</taxon>
        <taxon>Viridiplantae</taxon>
        <taxon>Streptophyta</taxon>
        <taxon>Embryophyta</taxon>
        <taxon>Tracheophyta</taxon>
        <taxon>Spermatophyta</taxon>
        <taxon>Magnoliopsida</taxon>
        <taxon>eudicotyledons</taxon>
        <taxon>Gunneridae</taxon>
        <taxon>Pentapetalae</taxon>
        <taxon>asterids</taxon>
        <taxon>campanulids</taxon>
        <taxon>Asterales</taxon>
        <taxon>Asteraceae</taxon>
        <taxon>Asteroideae</taxon>
        <taxon>Heliantheae alliance</taxon>
        <taxon>Tageteae</taxon>
        <taxon>Tagetes</taxon>
    </lineage>
</organism>
<dbReference type="PANTHER" id="PTHR11441:SF12">
    <property type="entry name" value="THYMIDINE KINASE A"/>
    <property type="match status" value="1"/>
</dbReference>
<dbReference type="FunFam" id="3.30.60.20:FF:000051">
    <property type="entry name" value="Thymidine kinase"/>
    <property type="match status" value="1"/>
</dbReference>
<dbReference type="SUPFAM" id="SSF57716">
    <property type="entry name" value="Glucocorticoid receptor-like (DNA-binding domain)"/>
    <property type="match status" value="1"/>
</dbReference>
<evidence type="ECO:0000256" key="9">
    <source>
        <dbReference type="ARBA" id="ARBA00022840"/>
    </source>
</evidence>
<dbReference type="EMBL" id="JAUHHV010000005">
    <property type="protein sequence ID" value="KAK1423995.1"/>
    <property type="molecule type" value="Genomic_DNA"/>
</dbReference>
<evidence type="ECO:0000256" key="4">
    <source>
        <dbReference type="ARBA" id="ARBA00022679"/>
    </source>
</evidence>
<comment type="pathway">
    <text evidence="12">Pyrimidine metabolism.</text>
</comment>
<dbReference type="InterPro" id="IPR001267">
    <property type="entry name" value="Thymidine_kinase"/>
</dbReference>
<gene>
    <name evidence="15" type="ORF">QVD17_19306</name>
</gene>
<dbReference type="FunFam" id="3.40.50.300:FF:000948">
    <property type="entry name" value="Thymidine kinase"/>
    <property type="match status" value="1"/>
</dbReference>
<dbReference type="Gene3D" id="3.30.60.20">
    <property type="match status" value="1"/>
</dbReference>
<evidence type="ECO:0000313" key="15">
    <source>
        <dbReference type="EMBL" id="KAK1423995.1"/>
    </source>
</evidence>
<dbReference type="GO" id="GO:0005524">
    <property type="term" value="F:ATP binding"/>
    <property type="evidence" value="ECO:0007669"/>
    <property type="project" value="UniProtKB-KW"/>
</dbReference>
<dbReference type="GO" id="GO:0006950">
    <property type="term" value="P:response to stress"/>
    <property type="evidence" value="ECO:0007669"/>
    <property type="project" value="UniProtKB-ARBA"/>
</dbReference>
<keyword evidence="9 13" id="KW-0067">ATP-binding</keyword>
<evidence type="ECO:0000313" key="16">
    <source>
        <dbReference type="Proteomes" id="UP001229421"/>
    </source>
</evidence>
<comment type="similarity">
    <text evidence="1 14">Belongs to the thymidine kinase family.</text>
</comment>
<dbReference type="Pfam" id="PF00265">
    <property type="entry name" value="TK"/>
    <property type="match status" value="1"/>
</dbReference>
<evidence type="ECO:0000256" key="5">
    <source>
        <dbReference type="ARBA" id="ARBA00022723"/>
    </source>
</evidence>
<keyword evidence="3 13" id="KW-0237">DNA synthesis</keyword>
<dbReference type="GO" id="GO:0071897">
    <property type="term" value="P:DNA biosynthetic process"/>
    <property type="evidence" value="ECO:0007669"/>
    <property type="project" value="UniProtKB-KW"/>
</dbReference>
<sequence>MLDISRKTQDTQHISSNPIPQIQTMSLTHTVNQIDRDQITKSNRSSGEIHVIVGPMFAGKTTALLRRIRSEGANGRKIAMIKSSKDTRYAIDSVVTHDGTKYPCWALPDLLSFKQKLGEEAYDKIDVIGIDEAQFFDDLYDFCCKAADHDGKTVVIAGLDGDYLRRNFGPVLDIVPLADTITKLTARCELCGKRAYFTFRKTDETKTELIGGADMYMPVCRQHYVNGHIVKKIDP</sequence>
<name>A0AAD8KJ83_TARER</name>
<evidence type="ECO:0000256" key="1">
    <source>
        <dbReference type="ARBA" id="ARBA00007587"/>
    </source>
</evidence>
<dbReference type="GO" id="GO:0042802">
    <property type="term" value="F:identical protein binding"/>
    <property type="evidence" value="ECO:0007669"/>
    <property type="project" value="UniProtKB-ARBA"/>
</dbReference>
<evidence type="ECO:0000256" key="14">
    <source>
        <dbReference type="RuleBase" id="RU004165"/>
    </source>
</evidence>
<accession>A0AAD8KJ83</accession>
<keyword evidence="4 13" id="KW-0808">Transferase</keyword>
<dbReference type="Proteomes" id="UP001229421">
    <property type="component" value="Unassembled WGS sequence"/>
</dbReference>
<reference evidence="15" key="1">
    <citation type="journal article" date="2023" name="bioRxiv">
        <title>Improved chromosome-level genome assembly for marigold (Tagetes erecta).</title>
        <authorList>
            <person name="Jiang F."/>
            <person name="Yuan L."/>
            <person name="Wang S."/>
            <person name="Wang H."/>
            <person name="Xu D."/>
            <person name="Wang A."/>
            <person name="Fan W."/>
        </authorList>
    </citation>
    <scope>NUCLEOTIDE SEQUENCE</scope>
    <source>
        <strain evidence="15">WSJ</strain>
        <tissue evidence="15">Leaf</tissue>
    </source>
</reference>
<evidence type="ECO:0000256" key="6">
    <source>
        <dbReference type="ARBA" id="ARBA00022741"/>
    </source>
</evidence>
<dbReference type="InterPro" id="IPR027417">
    <property type="entry name" value="P-loop_NTPase"/>
</dbReference>
<comment type="caution">
    <text evidence="15">The sequence shown here is derived from an EMBL/GenBank/DDBJ whole genome shotgun (WGS) entry which is preliminary data.</text>
</comment>
<comment type="catalytic activity">
    <reaction evidence="11 13">
        <text>thymidine + ATP = dTMP + ADP + H(+)</text>
        <dbReference type="Rhea" id="RHEA:19129"/>
        <dbReference type="ChEBI" id="CHEBI:15378"/>
        <dbReference type="ChEBI" id="CHEBI:17748"/>
        <dbReference type="ChEBI" id="CHEBI:30616"/>
        <dbReference type="ChEBI" id="CHEBI:63528"/>
        <dbReference type="ChEBI" id="CHEBI:456216"/>
        <dbReference type="EC" id="2.7.1.21"/>
    </reaction>
</comment>
<dbReference type="InterPro" id="IPR020633">
    <property type="entry name" value="Thymidine_kinase_CS"/>
</dbReference>
<evidence type="ECO:0000256" key="10">
    <source>
        <dbReference type="ARBA" id="ARBA00025704"/>
    </source>
</evidence>
<dbReference type="PANTHER" id="PTHR11441">
    <property type="entry name" value="THYMIDINE KINASE"/>
    <property type="match status" value="1"/>
</dbReference>
<evidence type="ECO:0000256" key="7">
    <source>
        <dbReference type="ARBA" id="ARBA00022777"/>
    </source>
</evidence>
<keyword evidence="8" id="KW-0862">Zinc</keyword>
<comment type="pathway">
    <text evidence="10">Purine metabolism.</text>
</comment>
<evidence type="ECO:0000256" key="11">
    <source>
        <dbReference type="ARBA" id="ARBA00048254"/>
    </source>
</evidence>
<evidence type="ECO:0000256" key="2">
    <source>
        <dbReference type="ARBA" id="ARBA00012118"/>
    </source>
</evidence>
<dbReference type="Gene3D" id="3.40.50.300">
    <property type="entry name" value="P-loop containing nucleotide triphosphate hydrolases"/>
    <property type="match status" value="1"/>
</dbReference>
<evidence type="ECO:0000256" key="3">
    <source>
        <dbReference type="ARBA" id="ARBA00022634"/>
    </source>
</evidence>
<dbReference type="GO" id="GO:0046872">
    <property type="term" value="F:metal ion binding"/>
    <property type="evidence" value="ECO:0007669"/>
    <property type="project" value="UniProtKB-KW"/>
</dbReference>
<evidence type="ECO:0000256" key="8">
    <source>
        <dbReference type="ARBA" id="ARBA00022833"/>
    </source>
</evidence>
<keyword evidence="7 13" id="KW-0418">Kinase</keyword>
<dbReference type="PROSITE" id="PS00603">
    <property type="entry name" value="TK_CELLULAR_TYPE"/>
    <property type="match status" value="1"/>
</dbReference>
<dbReference type="GO" id="GO:0004797">
    <property type="term" value="F:thymidine kinase activity"/>
    <property type="evidence" value="ECO:0007669"/>
    <property type="project" value="UniProtKB-EC"/>
</dbReference>